<dbReference type="Proteomes" id="UP000612266">
    <property type="component" value="Unassembled WGS sequence"/>
</dbReference>
<evidence type="ECO:0000259" key="2">
    <source>
        <dbReference type="Pfam" id="PF00892"/>
    </source>
</evidence>
<comment type="caution">
    <text evidence="3">The sequence shown here is derived from an EMBL/GenBank/DDBJ whole genome shotgun (WGS) entry which is preliminary data.</text>
</comment>
<organism evidence="3 4">
    <name type="scientific">Proteus terrae subsp. cibarius</name>
    <dbReference type="NCBI Taxonomy" id="626774"/>
    <lineage>
        <taxon>Bacteria</taxon>
        <taxon>Pseudomonadati</taxon>
        <taxon>Pseudomonadota</taxon>
        <taxon>Gammaproteobacteria</taxon>
        <taxon>Enterobacterales</taxon>
        <taxon>Morganellaceae</taxon>
        <taxon>Proteus</taxon>
    </lineage>
</organism>
<name>A0A8I0WNL2_9GAMM</name>
<dbReference type="InterPro" id="IPR000620">
    <property type="entry name" value="EamA_dom"/>
</dbReference>
<keyword evidence="1" id="KW-1133">Transmembrane helix</keyword>
<dbReference type="EMBL" id="JADSJR010000003">
    <property type="protein sequence ID" value="MBG2913327.1"/>
    <property type="molecule type" value="Genomic_DNA"/>
</dbReference>
<evidence type="ECO:0000256" key="1">
    <source>
        <dbReference type="SAM" id="Phobius"/>
    </source>
</evidence>
<feature type="transmembrane region" description="Helical" evidence="1">
    <location>
        <begin position="38"/>
        <end position="59"/>
    </location>
</feature>
<dbReference type="RefSeq" id="WP_109419839.1">
    <property type="nucleotide sequence ID" value="NZ_JADRYN010000001.1"/>
</dbReference>
<keyword evidence="1" id="KW-0812">Transmembrane</keyword>
<sequence length="67" mass="7419">MKNNPKSDLTAYLLLALVSIVWGGTFIAGRVISPEIDGLLLATLRFVIATICLLFILFLTKFNLAFF</sequence>
<reference evidence="3" key="1">
    <citation type="submission" date="2020-11" db="EMBL/GenBank/DDBJ databases">
        <title>Enhanced detection system for hospital associated transmission using whole genome sequencing surveillance.</title>
        <authorList>
            <person name="Harrison L.H."/>
            <person name="Van Tyne D."/>
            <person name="Marsh J.W."/>
            <person name="Griffith M.P."/>
            <person name="Snyder D.J."/>
            <person name="Cooper V.S."/>
            <person name="Mustapha M."/>
        </authorList>
    </citation>
    <scope>NUCLEOTIDE SEQUENCE</scope>
    <source>
        <strain evidence="3">PR00070</strain>
    </source>
</reference>
<feature type="transmembrane region" description="Helical" evidence="1">
    <location>
        <begin position="12"/>
        <end position="32"/>
    </location>
</feature>
<dbReference type="AlphaFoldDB" id="A0A8I0WNL2"/>
<accession>A0A8I0WNL2</accession>
<keyword evidence="1" id="KW-0472">Membrane</keyword>
<evidence type="ECO:0000313" key="4">
    <source>
        <dbReference type="Proteomes" id="UP000612266"/>
    </source>
</evidence>
<proteinExistence type="predicted"/>
<dbReference type="Pfam" id="PF00892">
    <property type="entry name" value="EamA"/>
    <property type="match status" value="1"/>
</dbReference>
<dbReference type="GO" id="GO:0016020">
    <property type="term" value="C:membrane"/>
    <property type="evidence" value="ECO:0007669"/>
    <property type="project" value="InterPro"/>
</dbReference>
<gene>
    <name evidence="3" type="ORF">I4901_02970</name>
</gene>
<feature type="domain" description="EamA" evidence="2">
    <location>
        <begin position="10"/>
        <end position="63"/>
    </location>
</feature>
<evidence type="ECO:0000313" key="3">
    <source>
        <dbReference type="EMBL" id="MBG2913327.1"/>
    </source>
</evidence>
<protein>
    <submittedName>
        <fullName evidence="3">EamA family transporter</fullName>
    </submittedName>
</protein>